<dbReference type="STRING" id="221109.gene:10734349"/>
<accession>Q8EPJ8</accession>
<name>Q8EPJ8_OCEIH</name>
<protein>
    <recommendedName>
        <fullName evidence="2">NERD domain-containing protein</fullName>
    </recommendedName>
</protein>
<dbReference type="eggNOG" id="ENOG502Z9XI">
    <property type="taxonomic scope" value="Bacteria"/>
</dbReference>
<proteinExistence type="predicted"/>
<dbReference type="OrthoDB" id="2416822at2"/>
<dbReference type="AlphaFoldDB" id="Q8EPJ8"/>
<dbReference type="PROSITE" id="PS50965">
    <property type="entry name" value="NERD"/>
    <property type="match status" value="1"/>
</dbReference>
<gene>
    <name evidence="3" type="ordered locus">OB2103</name>
</gene>
<dbReference type="HOGENOM" id="CLU_069309_0_0_9"/>
<organism evidence="3 4">
    <name type="scientific">Oceanobacillus iheyensis (strain DSM 14371 / CIP 107618 / JCM 11309 / KCTC 3954 / HTE831)</name>
    <dbReference type="NCBI Taxonomy" id="221109"/>
    <lineage>
        <taxon>Bacteria</taxon>
        <taxon>Bacillati</taxon>
        <taxon>Bacillota</taxon>
        <taxon>Bacilli</taxon>
        <taxon>Bacillales</taxon>
        <taxon>Bacillaceae</taxon>
        <taxon>Oceanobacillus</taxon>
    </lineage>
</organism>
<keyword evidence="1" id="KW-1133">Transmembrane helix</keyword>
<dbReference type="EMBL" id="BA000028">
    <property type="protein sequence ID" value="BAC14059.1"/>
    <property type="molecule type" value="Genomic_DNA"/>
</dbReference>
<dbReference type="KEGG" id="oih:OB2103"/>
<evidence type="ECO:0000313" key="3">
    <source>
        <dbReference type="EMBL" id="BAC14059.1"/>
    </source>
</evidence>
<keyword evidence="4" id="KW-1185">Reference proteome</keyword>
<dbReference type="InterPro" id="IPR011528">
    <property type="entry name" value="NERD"/>
</dbReference>
<feature type="transmembrane region" description="Helical" evidence="1">
    <location>
        <begin position="6"/>
        <end position="21"/>
    </location>
</feature>
<dbReference type="RefSeq" id="WP_011066498.1">
    <property type="nucleotide sequence ID" value="NC_004193.1"/>
</dbReference>
<dbReference type="Pfam" id="PF08378">
    <property type="entry name" value="NERD"/>
    <property type="match status" value="1"/>
</dbReference>
<reference evidence="3 4" key="2">
    <citation type="journal article" date="2002" name="Nucleic Acids Res.">
        <title>Genome sequence of Oceanobacillus iheyensis isolated from the Iheya Ridge and its unexpected adaptive capabilities to extreme environments.</title>
        <authorList>
            <person name="Takami H."/>
            <person name="Takaki Y."/>
            <person name="Uchiyama I."/>
        </authorList>
    </citation>
    <scope>NUCLEOTIDE SEQUENCE [LARGE SCALE GENOMIC DNA]</scope>
    <source>
        <strain evidence="4">DSM 14371 / CIP 107618 / JCM 11309 / KCTC 3954 / HTE831</strain>
    </source>
</reference>
<sequence length="312" mass="36416">MVTIIYFSIIIILAAVIVLLLKRAKKMEREHEYNIDLITEEVSATMETQTSEYENRLHDEHQRFEIELNKEINRFNKMISDKNDYINSLKAFSINSGEVETHNILLHVKEMLIKQNLVQKDEMLIIGNLFIPYNKGLELKTRQIDHLILLPTGLYIIETKKWSGTVLHGVSYGQDNTLDVLIQSMFPYDDHKEHTMVIKNDEVSETLQANVKVVSYGNPSNEVMETALKLKNFLEQTHIEYNSVQPIVYYNCASQYRTFVKNYSNDDQVNIFTDEESLYSFFLEELTTKDIIYQREELADISSLILNNNIDV</sequence>
<keyword evidence="1" id="KW-0812">Transmembrane</keyword>
<reference evidence="3 4" key="1">
    <citation type="journal article" date="2001" name="FEMS Microbiol. Lett.">
        <title>Oceanobacillus iheyensis gen. nov., sp. nov., a deep-sea extremely halotolerant and alkaliphilic species isolated from a depth of 1050 m on the Iheya Ridge.</title>
        <authorList>
            <person name="Lu J."/>
            <person name="Nogi Y."/>
            <person name="Takami H."/>
        </authorList>
    </citation>
    <scope>NUCLEOTIDE SEQUENCE [LARGE SCALE GENOMIC DNA]</scope>
    <source>
        <strain evidence="4">DSM 14371 / CIP 107618 / JCM 11309 / KCTC 3954 / HTE831</strain>
    </source>
</reference>
<evidence type="ECO:0000313" key="4">
    <source>
        <dbReference type="Proteomes" id="UP000000822"/>
    </source>
</evidence>
<evidence type="ECO:0000259" key="2">
    <source>
        <dbReference type="PROSITE" id="PS50965"/>
    </source>
</evidence>
<evidence type="ECO:0000256" key="1">
    <source>
        <dbReference type="SAM" id="Phobius"/>
    </source>
</evidence>
<keyword evidence="1" id="KW-0472">Membrane</keyword>
<dbReference type="Proteomes" id="UP000000822">
    <property type="component" value="Chromosome"/>
</dbReference>
<feature type="domain" description="NERD" evidence="2">
    <location>
        <begin position="105"/>
        <end position="223"/>
    </location>
</feature>